<name>A0A8H4AM04_GIGMA</name>
<evidence type="ECO:0000313" key="3">
    <source>
        <dbReference type="Proteomes" id="UP000439903"/>
    </source>
</evidence>
<accession>A0A8H4AM04</accession>
<dbReference type="InterPro" id="IPR015915">
    <property type="entry name" value="Kelch-typ_b-propeller"/>
</dbReference>
<keyword evidence="1" id="KW-0472">Membrane</keyword>
<dbReference type="OrthoDB" id="432528at2759"/>
<reference evidence="2 3" key="1">
    <citation type="journal article" date="2019" name="Environ. Microbiol.">
        <title>At the nexus of three kingdoms: the genome of the mycorrhizal fungus Gigaspora margarita provides insights into plant, endobacterial and fungal interactions.</title>
        <authorList>
            <person name="Venice F."/>
            <person name="Ghignone S."/>
            <person name="Salvioli di Fossalunga A."/>
            <person name="Amselem J."/>
            <person name="Novero M."/>
            <person name="Xianan X."/>
            <person name="Sedzielewska Toro K."/>
            <person name="Morin E."/>
            <person name="Lipzen A."/>
            <person name="Grigoriev I.V."/>
            <person name="Henrissat B."/>
            <person name="Martin F.M."/>
            <person name="Bonfante P."/>
        </authorList>
    </citation>
    <scope>NUCLEOTIDE SEQUENCE [LARGE SCALE GENOMIC DNA]</scope>
    <source>
        <strain evidence="2 3">BEG34</strain>
    </source>
</reference>
<keyword evidence="1" id="KW-1133">Transmembrane helix</keyword>
<evidence type="ECO:0000256" key="1">
    <source>
        <dbReference type="SAM" id="Phobius"/>
    </source>
</evidence>
<gene>
    <name evidence="2" type="ORF">F8M41_018241</name>
</gene>
<protein>
    <recommendedName>
        <fullName evidence="4">Kelch repeat protein</fullName>
    </recommendedName>
</protein>
<keyword evidence="3" id="KW-1185">Reference proteome</keyword>
<sequence>MHNNIQAVSNQFGQIFIYGGQYFTSNNSSSAVYNNMNILLSTNNYNTILWTTLPIRGSSYTSFIPYTAILLSNGCVVYIGGIQETQTTSANLMTMYIIEKTITLKTISGDPINTRAGHLAVLGLNISESTWLTSNNNLLTIINNIYILDIQNYSWVTTIPATTNQKVKNQLPNNKILQTEIGIGVGSAILVGILFFSGYWYYQRRRQDLNNNYFNYKGVFFAFILRF</sequence>
<comment type="caution">
    <text evidence="2">The sequence shown here is derived from an EMBL/GenBank/DDBJ whole genome shotgun (WGS) entry which is preliminary data.</text>
</comment>
<dbReference type="Gene3D" id="2.120.10.80">
    <property type="entry name" value="Kelch-type beta propeller"/>
    <property type="match status" value="1"/>
</dbReference>
<evidence type="ECO:0008006" key="4">
    <source>
        <dbReference type="Google" id="ProtNLM"/>
    </source>
</evidence>
<keyword evidence="1" id="KW-0812">Transmembrane</keyword>
<proteinExistence type="predicted"/>
<dbReference type="Proteomes" id="UP000439903">
    <property type="component" value="Unassembled WGS sequence"/>
</dbReference>
<dbReference type="SUPFAM" id="SSF117281">
    <property type="entry name" value="Kelch motif"/>
    <property type="match status" value="1"/>
</dbReference>
<organism evidence="2 3">
    <name type="scientific">Gigaspora margarita</name>
    <dbReference type="NCBI Taxonomy" id="4874"/>
    <lineage>
        <taxon>Eukaryota</taxon>
        <taxon>Fungi</taxon>
        <taxon>Fungi incertae sedis</taxon>
        <taxon>Mucoromycota</taxon>
        <taxon>Glomeromycotina</taxon>
        <taxon>Glomeromycetes</taxon>
        <taxon>Diversisporales</taxon>
        <taxon>Gigasporaceae</taxon>
        <taxon>Gigaspora</taxon>
    </lineage>
</organism>
<dbReference type="AlphaFoldDB" id="A0A8H4AM04"/>
<feature type="transmembrane region" description="Helical" evidence="1">
    <location>
        <begin position="181"/>
        <end position="202"/>
    </location>
</feature>
<evidence type="ECO:0000313" key="2">
    <source>
        <dbReference type="EMBL" id="KAF0511659.1"/>
    </source>
</evidence>
<dbReference type="EMBL" id="WTPW01000437">
    <property type="protein sequence ID" value="KAF0511659.1"/>
    <property type="molecule type" value="Genomic_DNA"/>
</dbReference>